<protein>
    <recommendedName>
        <fullName evidence="4 12">NADH dehydrogenase [ubiquinone] iron-sulfur protein 4, mitochondrial</fullName>
    </recommendedName>
</protein>
<dbReference type="GO" id="GO:0005743">
    <property type="term" value="C:mitochondrial inner membrane"/>
    <property type="evidence" value="ECO:0007669"/>
    <property type="project" value="UniProtKB-SubCell"/>
</dbReference>
<evidence type="ECO:0000256" key="4">
    <source>
        <dbReference type="ARBA" id="ARBA00015796"/>
    </source>
</evidence>
<dbReference type="PANTHER" id="PTHR12219:SF8">
    <property type="entry name" value="NADH DEHYDROGENASE [UBIQUINONE] IRON-SULFUR PROTEIN 4, MITOCHONDRIAL"/>
    <property type="match status" value="1"/>
</dbReference>
<keyword evidence="9 12" id="KW-0249">Electron transport</keyword>
<keyword evidence="7 12" id="KW-0999">Mitochondrion inner membrane</keyword>
<dbReference type="OMA" id="WRWYVDG"/>
<evidence type="ECO:0000256" key="1">
    <source>
        <dbReference type="ARBA" id="ARBA00003195"/>
    </source>
</evidence>
<dbReference type="InterPro" id="IPR038532">
    <property type="entry name" value="NDUFS4-like_sf"/>
</dbReference>
<reference evidence="13" key="2">
    <citation type="journal article" date="2008" name="Genome Biol.">
        <title>Improved genome assembly and evidence-based global gene model set for the chordate Ciona intestinalis: new insight into intron and operon populations.</title>
        <authorList>
            <person name="Satou Y."/>
            <person name="Mineta K."/>
            <person name="Ogasawara M."/>
            <person name="Sasakura Y."/>
            <person name="Shoguchi E."/>
            <person name="Ueno K."/>
            <person name="Yamada L."/>
            <person name="Matsumoto J."/>
            <person name="Wasserscheid J."/>
            <person name="Dewar K."/>
            <person name="Wiley G.B."/>
            <person name="Macmil S.L."/>
            <person name="Roe B.A."/>
            <person name="Zeller R.W."/>
            <person name="Hastings K.E."/>
            <person name="Lemaire P."/>
            <person name="Lindquist E."/>
            <person name="Endo T."/>
            <person name="Hotta K."/>
            <person name="Inaba K."/>
        </authorList>
    </citation>
    <scope>NUCLEOTIDE SEQUENCE [LARGE SCALE GENOMIC DNA]</scope>
    <source>
        <strain evidence="13">wild type</strain>
    </source>
</reference>
<dbReference type="Pfam" id="PF04800">
    <property type="entry name" value="NDUS4"/>
    <property type="match status" value="1"/>
</dbReference>
<dbReference type="Ensembl" id="ENSCINT00000032167.1">
    <property type="protein sequence ID" value="ENSCINP00000031222.1"/>
    <property type="gene ID" value="ENSCING00000021331.1"/>
</dbReference>
<dbReference type="InParanoid" id="H2XNI9"/>
<dbReference type="GeneTree" id="ENSGT00390000013835"/>
<comment type="similarity">
    <text evidence="3 12">Belongs to the complex I NDUFS4 subunit family.</text>
</comment>
<evidence type="ECO:0000256" key="12">
    <source>
        <dbReference type="RuleBase" id="RU367010"/>
    </source>
</evidence>
<evidence type="ECO:0000313" key="13">
    <source>
        <dbReference type="Ensembl" id="ENSCINP00000031222.1"/>
    </source>
</evidence>
<keyword evidence="14" id="KW-1185">Reference proteome</keyword>
<evidence type="ECO:0000256" key="7">
    <source>
        <dbReference type="ARBA" id="ARBA00022792"/>
    </source>
</evidence>
<proteinExistence type="inferred from homology"/>
<comment type="subcellular location">
    <subcellularLocation>
        <location evidence="2 12">Mitochondrion inner membrane</location>
        <topology evidence="2 12">Peripheral membrane protein</topology>
        <orientation evidence="2 12">Matrix side</orientation>
    </subcellularLocation>
</comment>
<sequence>FSTSSSCMNIRVHLPGSVVTTIASHKLEKDKTSRKDRKVEVEDTKTQAVQLRITDATAHDVSVVTGAPEEHAVTRKVRIFRPAKNAMQSGNVNTKKWKVEPETRERWENPTMGWSSSADPLSNISMALSFNSKDDAISFVERQGWSWFVDEAKEKKMQPKSYAANFSWDKRTRRAMK</sequence>
<evidence type="ECO:0000256" key="10">
    <source>
        <dbReference type="ARBA" id="ARBA00023128"/>
    </source>
</evidence>
<keyword evidence="8 12" id="KW-0809">Transit peptide</keyword>
<comment type="function">
    <text evidence="1 12">Accessory subunit of the mitochondrial membrane respiratory chain NADH dehydrogenase (Complex I), that is believed not to be involved in catalysis. Complex I functions in the transfer of electrons from NADH to the respiratory chain. The immediate electron acceptor for the enzyme is believed to be ubiquinone.</text>
</comment>
<reference evidence="13" key="4">
    <citation type="submission" date="2025-09" db="UniProtKB">
        <authorList>
            <consortium name="Ensembl"/>
        </authorList>
    </citation>
    <scope>IDENTIFICATION</scope>
</reference>
<reference evidence="14" key="1">
    <citation type="journal article" date="2002" name="Science">
        <title>The draft genome of Ciona intestinalis: insights into chordate and vertebrate origins.</title>
        <authorList>
            <person name="Dehal P."/>
            <person name="Satou Y."/>
            <person name="Campbell R.K."/>
            <person name="Chapman J."/>
            <person name="Degnan B."/>
            <person name="De Tomaso A."/>
            <person name="Davidson B."/>
            <person name="Di Gregorio A."/>
            <person name="Gelpke M."/>
            <person name="Goodstein D.M."/>
            <person name="Harafuji N."/>
            <person name="Hastings K.E."/>
            <person name="Ho I."/>
            <person name="Hotta K."/>
            <person name="Huang W."/>
            <person name="Kawashima T."/>
            <person name="Lemaire P."/>
            <person name="Martinez D."/>
            <person name="Meinertzhagen I.A."/>
            <person name="Necula S."/>
            <person name="Nonaka M."/>
            <person name="Putnam N."/>
            <person name="Rash S."/>
            <person name="Saiga H."/>
            <person name="Satake M."/>
            <person name="Terry A."/>
            <person name="Yamada L."/>
            <person name="Wang H.G."/>
            <person name="Awazu S."/>
            <person name="Azumi K."/>
            <person name="Boore J."/>
            <person name="Branno M."/>
            <person name="Chin-Bow S."/>
            <person name="DeSantis R."/>
            <person name="Doyle S."/>
            <person name="Francino P."/>
            <person name="Keys D.N."/>
            <person name="Haga S."/>
            <person name="Hayashi H."/>
            <person name="Hino K."/>
            <person name="Imai K.S."/>
            <person name="Inaba K."/>
            <person name="Kano S."/>
            <person name="Kobayashi K."/>
            <person name="Kobayashi M."/>
            <person name="Lee B.I."/>
            <person name="Makabe K.W."/>
            <person name="Manohar C."/>
            <person name="Matassi G."/>
            <person name="Medina M."/>
            <person name="Mochizuki Y."/>
            <person name="Mount S."/>
            <person name="Morishita T."/>
            <person name="Miura S."/>
            <person name="Nakayama A."/>
            <person name="Nishizaka S."/>
            <person name="Nomoto H."/>
            <person name="Ohta F."/>
            <person name="Oishi K."/>
            <person name="Rigoutsos I."/>
            <person name="Sano M."/>
            <person name="Sasaki A."/>
            <person name="Sasakura Y."/>
            <person name="Shoguchi E."/>
            <person name="Shin-i T."/>
            <person name="Spagnuolo A."/>
            <person name="Stainier D."/>
            <person name="Suzuki M.M."/>
            <person name="Tassy O."/>
            <person name="Takatori N."/>
            <person name="Tokuoka M."/>
            <person name="Yagi K."/>
            <person name="Yoshizaki F."/>
            <person name="Wada S."/>
            <person name="Zhang C."/>
            <person name="Hyatt P.D."/>
            <person name="Larimer F."/>
            <person name="Detter C."/>
            <person name="Doggett N."/>
            <person name="Glavina T."/>
            <person name="Hawkins T."/>
            <person name="Richardson P."/>
            <person name="Lucas S."/>
            <person name="Kohara Y."/>
            <person name="Levine M."/>
            <person name="Satoh N."/>
            <person name="Rokhsar D.S."/>
        </authorList>
    </citation>
    <scope>NUCLEOTIDE SEQUENCE [LARGE SCALE GENOMIC DNA]</scope>
</reference>
<evidence type="ECO:0000256" key="6">
    <source>
        <dbReference type="ARBA" id="ARBA00022660"/>
    </source>
</evidence>
<reference evidence="13" key="3">
    <citation type="submission" date="2025-08" db="UniProtKB">
        <authorList>
            <consortium name="Ensembl"/>
        </authorList>
    </citation>
    <scope>IDENTIFICATION</scope>
</reference>
<evidence type="ECO:0000256" key="2">
    <source>
        <dbReference type="ARBA" id="ARBA00004443"/>
    </source>
</evidence>
<evidence type="ECO:0000256" key="9">
    <source>
        <dbReference type="ARBA" id="ARBA00022982"/>
    </source>
</evidence>
<keyword evidence="11 12" id="KW-0472">Membrane</keyword>
<keyword evidence="6 12" id="KW-0679">Respiratory chain</keyword>
<dbReference type="Gene3D" id="3.30.160.190">
    <property type="entry name" value="atu1810 like domain"/>
    <property type="match status" value="1"/>
</dbReference>
<dbReference type="HOGENOM" id="CLU_077196_3_0_1"/>
<keyword evidence="10 12" id="KW-0496">Mitochondrion</keyword>
<dbReference type="GO" id="GO:0045271">
    <property type="term" value="C:respiratory chain complex I"/>
    <property type="evidence" value="ECO:0000318"/>
    <property type="project" value="GO_Central"/>
</dbReference>
<evidence type="ECO:0000256" key="3">
    <source>
        <dbReference type="ARBA" id="ARBA00005882"/>
    </source>
</evidence>
<dbReference type="GO" id="GO:0022900">
    <property type="term" value="P:electron transport chain"/>
    <property type="evidence" value="ECO:0007669"/>
    <property type="project" value="InterPro"/>
</dbReference>
<dbReference type="AlphaFoldDB" id="H2XNI9"/>
<evidence type="ECO:0000313" key="14">
    <source>
        <dbReference type="Proteomes" id="UP000008144"/>
    </source>
</evidence>
<dbReference type="InterPro" id="IPR006885">
    <property type="entry name" value="NADH_UbQ_FeS_4_mit-like"/>
</dbReference>
<accession>H2XNI9</accession>
<evidence type="ECO:0000256" key="8">
    <source>
        <dbReference type="ARBA" id="ARBA00022946"/>
    </source>
</evidence>
<dbReference type="Proteomes" id="UP000008144">
    <property type="component" value="Chromosome 10"/>
</dbReference>
<name>H2XNI9_CIOIN</name>
<dbReference type="FunCoup" id="H2XNI9">
    <property type="interactions" value="545"/>
</dbReference>
<dbReference type="EMBL" id="EAAA01000598">
    <property type="status" value="NOT_ANNOTATED_CDS"/>
    <property type="molecule type" value="Genomic_DNA"/>
</dbReference>
<keyword evidence="5 12" id="KW-0813">Transport</keyword>
<evidence type="ECO:0000256" key="5">
    <source>
        <dbReference type="ARBA" id="ARBA00022448"/>
    </source>
</evidence>
<dbReference type="STRING" id="7719.ENSCINP00000031222"/>
<evidence type="ECO:0000256" key="11">
    <source>
        <dbReference type="ARBA" id="ARBA00023136"/>
    </source>
</evidence>
<dbReference type="FunFam" id="3.30.160.190:FF:000001">
    <property type="entry name" value="NADH-ubiquinone oxidoreductase 21 kDa subunit mitochondrial"/>
    <property type="match status" value="1"/>
</dbReference>
<organism evidence="13 14">
    <name type="scientific">Ciona intestinalis</name>
    <name type="common">Transparent sea squirt</name>
    <name type="synonym">Ascidia intestinalis</name>
    <dbReference type="NCBI Taxonomy" id="7719"/>
    <lineage>
        <taxon>Eukaryota</taxon>
        <taxon>Metazoa</taxon>
        <taxon>Chordata</taxon>
        <taxon>Tunicata</taxon>
        <taxon>Ascidiacea</taxon>
        <taxon>Phlebobranchia</taxon>
        <taxon>Cionidae</taxon>
        <taxon>Ciona</taxon>
    </lineage>
</organism>
<dbReference type="PANTHER" id="PTHR12219">
    <property type="entry name" value="NADH-UBIQUINONE OXIDOREDUCTASE"/>
    <property type="match status" value="1"/>
</dbReference>